<accession>A0A937FCT7</accession>
<dbReference type="Gene3D" id="3.40.50.300">
    <property type="entry name" value="P-loop containing nucleotide triphosphate hydrolases"/>
    <property type="match status" value="1"/>
</dbReference>
<dbReference type="PROSITE" id="PS00211">
    <property type="entry name" value="ABC_TRANSPORTER_1"/>
    <property type="match status" value="1"/>
</dbReference>
<dbReference type="InterPro" id="IPR027417">
    <property type="entry name" value="P-loop_NTPase"/>
</dbReference>
<proteinExistence type="inferred from homology"/>
<dbReference type="GO" id="GO:0005524">
    <property type="term" value="F:ATP binding"/>
    <property type="evidence" value="ECO:0007669"/>
    <property type="project" value="UniProtKB-KW"/>
</dbReference>
<evidence type="ECO:0000313" key="7">
    <source>
        <dbReference type="Proteomes" id="UP000623681"/>
    </source>
</evidence>
<dbReference type="CDD" id="cd03255">
    <property type="entry name" value="ABC_MJ0796_LolCDE_FtsE"/>
    <property type="match status" value="1"/>
</dbReference>
<dbReference type="RefSeq" id="WP_202766893.1">
    <property type="nucleotide sequence ID" value="NZ_JAESWA010000020.1"/>
</dbReference>
<dbReference type="InterPro" id="IPR003593">
    <property type="entry name" value="AAA+_ATPase"/>
</dbReference>
<name>A0A937FCT7_9CLOT</name>
<comment type="caution">
    <text evidence="6">The sequence shown here is derived from an EMBL/GenBank/DDBJ whole genome shotgun (WGS) entry which is preliminary data.</text>
</comment>
<dbReference type="InterPro" id="IPR017871">
    <property type="entry name" value="ABC_transporter-like_CS"/>
</dbReference>
<dbReference type="Proteomes" id="UP000623681">
    <property type="component" value="Unassembled WGS sequence"/>
</dbReference>
<dbReference type="PANTHER" id="PTHR42798">
    <property type="entry name" value="LIPOPROTEIN-RELEASING SYSTEM ATP-BINDING PROTEIN LOLD"/>
    <property type="match status" value="1"/>
</dbReference>
<evidence type="ECO:0000259" key="5">
    <source>
        <dbReference type="PROSITE" id="PS50893"/>
    </source>
</evidence>
<keyword evidence="3" id="KW-0547">Nucleotide-binding</keyword>
<reference evidence="6" key="1">
    <citation type="submission" date="2021-01" db="EMBL/GenBank/DDBJ databases">
        <title>Genome public.</title>
        <authorList>
            <person name="Liu C."/>
            <person name="Sun Q."/>
        </authorList>
    </citation>
    <scope>NUCLEOTIDE SEQUENCE</scope>
    <source>
        <strain evidence="6">YIM B02565</strain>
    </source>
</reference>
<evidence type="ECO:0000256" key="2">
    <source>
        <dbReference type="ARBA" id="ARBA00022448"/>
    </source>
</evidence>
<dbReference type="EMBL" id="JAESWA010000020">
    <property type="protein sequence ID" value="MBL4931509.1"/>
    <property type="molecule type" value="Genomic_DNA"/>
</dbReference>
<dbReference type="GO" id="GO:0016887">
    <property type="term" value="F:ATP hydrolysis activity"/>
    <property type="evidence" value="ECO:0007669"/>
    <property type="project" value="InterPro"/>
</dbReference>
<dbReference type="SUPFAM" id="SSF52540">
    <property type="entry name" value="P-loop containing nucleoside triphosphate hydrolases"/>
    <property type="match status" value="1"/>
</dbReference>
<evidence type="ECO:0000256" key="3">
    <source>
        <dbReference type="ARBA" id="ARBA00022741"/>
    </source>
</evidence>
<dbReference type="PANTHER" id="PTHR42798:SF7">
    <property type="entry name" value="ALPHA-D-RIBOSE 1-METHYLPHOSPHONATE 5-TRIPHOSPHATE SYNTHASE SUBUNIT PHNL"/>
    <property type="match status" value="1"/>
</dbReference>
<evidence type="ECO:0000256" key="1">
    <source>
        <dbReference type="ARBA" id="ARBA00005417"/>
    </source>
</evidence>
<keyword evidence="2" id="KW-0813">Transport</keyword>
<dbReference type="SMART" id="SM00382">
    <property type="entry name" value="AAA"/>
    <property type="match status" value="1"/>
</dbReference>
<dbReference type="Pfam" id="PF00005">
    <property type="entry name" value="ABC_tran"/>
    <property type="match status" value="1"/>
</dbReference>
<dbReference type="InterPro" id="IPR003439">
    <property type="entry name" value="ABC_transporter-like_ATP-bd"/>
</dbReference>
<feature type="domain" description="ABC transporter" evidence="5">
    <location>
        <begin position="2"/>
        <end position="220"/>
    </location>
</feature>
<evidence type="ECO:0000256" key="4">
    <source>
        <dbReference type="ARBA" id="ARBA00022840"/>
    </source>
</evidence>
<protein>
    <submittedName>
        <fullName evidence="6">ABC transporter ATP-binding protein</fullName>
    </submittedName>
</protein>
<organism evidence="6 7">
    <name type="scientific">Clostridium paridis</name>
    <dbReference type="NCBI Taxonomy" id="2803863"/>
    <lineage>
        <taxon>Bacteria</taxon>
        <taxon>Bacillati</taxon>
        <taxon>Bacillota</taxon>
        <taxon>Clostridia</taxon>
        <taxon>Eubacteriales</taxon>
        <taxon>Clostridiaceae</taxon>
        <taxon>Clostridium</taxon>
    </lineage>
</organism>
<dbReference type="AlphaFoldDB" id="A0A937FCT7"/>
<keyword evidence="4 6" id="KW-0067">ATP-binding</keyword>
<sequence>MIKGEALNHVFDIGKPGQFHAIKDINITFNSGELYGILGPSGCGKSTLLYLLSGLRRPTSGKVLFDDINIGELNDKELSSFRMKNFGFIFQRHFLVNYLSALDNVLVPVDKEANKYRELAQEMLCDLGLKELMNKKPYEISGGQRQRVAIARALINRPKVIFADEPTASLDHQNAQSVMNFLSKYKKNSTVIVVTHDEAILNKDYEKIHIWDGKLKDGDE</sequence>
<dbReference type="PROSITE" id="PS50893">
    <property type="entry name" value="ABC_TRANSPORTER_2"/>
    <property type="match status" value="1"/>
</dbReference>
<dbReference type="InterPro" id="IPR017911">
    <property type="entry name" value="MacB-like_ATP-bd"/>
</dbReference>
<keyword evidence="7" id="KW-1185">Reference proteome</keyword>
<comment type="similarity">
    <text evidence="1">Belongs to the ABC transporter superfamily.</text>
</comment>
<evidence type="ECO:0000313" key="6">
    <source>
        <dbReference type="EMBL" id="MBL4931509.1"/>
    </source>
</evidence>
<gene>
    <name evidence="6" type="ORF">JK634_06810</name>
</gene>